<proteinExistence type="inferred from homology"/>
<dbReference type="Pfam" id="PF03994">
    <property type="entry name" value="DUF350"/>
    <property type="match status" value="2"/>
</dbReference>
<dbReference type="RefSeq" id="WP_020813689.1">
    <property type="nucleotide sequence ID" value="NZ_ATAY01000004.1"/>
</dbReference>
<protein>
    <recommendedName>
        <fullName evidence="10">DUF350 domain-containing protein</fullName>
    </recommendedName>
</protein>
<keyword evidence="6 7" id="KW-0472">Membrane</keyword>
<evidence type="ECO:0008006" key="10">
    <source>
        <dbReference type="Google" id="ProtNLM"/>
    </source>
</evidence>
<dbReference type="OrthoDB" id="1738162at2"/>
<dbReference type="InterPro" id="IPR007140">
    <property type="entry name" value="DUF350"/>
</dbReference>
<evidence type="ECO:0000313" key="9">
    <source>
        <dbReference type="Proteomes" id="UP000016860"/>
    </source>
</evidence>
<comment type="similarity">
    <text evidence="2">Belongs to the UPF0719 family.</text>
</comment>
<evidence type="ECO:0000256" key="4">
    <source>
        <dbReference type="ARBA" id="ARBA00022692"/>
    </source>
</evidence>
<gene>
    <name evidence="8" type="ORF">L323_00085</name>
</gene>
<feature type="transmembrane region" description="Helical" evidence="7">
    <location>
        <begin position="165"/>
        <end position="187"/>
    </location>
</feature>
<dbReference type="PATRIC" id="fig|1330534.3.peg.17"/>
<keyword evidence="4 7" id="KW-0812">Transmembrane</keyword>
<evidence type="ECO:0000256" key="1">
    <source>
        <dbReference type="ARBA" id="ARBA00004651"/>
    </source>
</evidence>
<accession>U4R7G9</accession>
<dbReference type="Proteomes" id="UP000016860">
    <property type="component" value="Unassembled WGS sequence"/>
</dbReference>
<organism evidence="8 9">
    <name type="scientific">Ruminiclostridium papyrosolvens C7</name>
    <dbReference type="NCBI Taxonomy" id="1330534"/>
    <lineage>
        <taxon>Bacteria</taxon>
        <taxon>Bacillati</taxon>
        <taxon>Bacillota</taxon>
        <taxon>Clostridia</taxon>
        <taxon>Eubacteriales</taxon>
        <taxon>Oscillospiraceae</taxon>
        <taxon>Ruminiclostridium</taxon>
    </lineage>
</organism>
<name>U4R7G9_9FIRM</name>
<dbReference type="AlphaFoldDB" id="U4R7G9"/>
<feature type="transmembrane region" description="Helical" evidence="7">
    <location>
        <begin position="276"/>
        <end position="298"/>
    </location>
</feature>
<evidence type="ECO:0000256" key="2">
    <source>
        <dbReference type="ARBA" id="ARBA00005779"/>
    </source>
</evidence>
<feature type="transmembrane region" description="Helical" evidence="7">
    <location>
        <begin position="133"/>
        <end position="153"/>
    </location>
</feature>
<evidence type="ECO:0000256" key="3">
    <source>
        <dbReference type="ARBA" id="ARBA00022475"/>
    </source>
</evidence>
<reference evidence="8 9" key="1">
    <citation type="journal article" date="2013" name="Genome Announc.">
        <title>Draft Genome Sequence of the Cellulolytic Bacterium Clostridium papyrosolvens C7 (ATCC 700395).</title>
        <authorList>
            <person name="Zepeda V."/>
            <person name="Dassa B."/>
            <person name="Borovok I."/>
            <person name="Lamed R."/>
            <person name="Bayer E.A."/>
            <person name="Cate J.H."/>
        </authorList>
    </citation>
    <scope>NUCLEOTIDE SEQUENCE [LARGE SCALE GENOMIC DNA]</scope>
    <source>
        <strain evidence="8 9">C7</strain>
    </source>
</reference>
<dbReference type="GO" id="GO:0005886">
    <property type="term" value="C:plasma membrane"/>
    <property type="evidence" value="ECO:0007669"/>
    <property type="project" value="UniProtKB-SubCell"/>
</dbReference>
<feature type="transmembrane region" description="Helical" evidence="7">
    <location>
        <begin position="80"/>
        <end position="101"/>
    </location>
</feature>
<dbReference type="STRING" id="1330534.L323_00085"/>
<dbReference type="EMBL" id="ATAY01000004">
    <property type="protein sequence ID" value="EPR14450.1"/>
    <property type="molecule type" value="Genomic_DNA"/>
</dbReference>
<sequence>MFEYFSFFLKDLSFSFVILTVGFILGWVIYNNLVLRDVSLKDALFNKDNFAAWIEFIGAFVFPVLYLSSHAIKGAASDNILVDLAVCTGYTVFYVVILTLLRLLSKSIVSLINAEDGHGKVCLNKEICEQKNIGAALFSVTLSVIFVSIIKYIDFIDIIEGAGASILIKILLFIVFVLVAMVCYSMVLRRKTTLFKEIFIDNNAAAGIGLLGFVFAVQTIITGIIDAYTTDFDLITVALVIAVCLVIYGILSVLFKKIFTAIVKVDVWNEIYEQNNVGAALGQAALYVGIAMIIVNFIM</sequence>
<comment type="caution">
    <text evidence="8">The sequence shown here is derived from an EMBL/GenBank/DDBJ whole genome shotgun (WGS) entry which is preliminary data.</text>
</comment>
<feature type="transmembrane region" description="Helical" evidence="7">
    <location>
        <begin position="50"/>
        <end position="68"/>
    </location>
</feature>
<feature type="transmembrane region" description="Helical" evidence="7">
    <location>
        <begin position="12"/>
        <end position="30"/>
    </location>
</feature>
<keyword evidence="3" id="KW-1003">Cell membrane</keyword>
<keyword evidence="5 7" id="KW-1133">Transmembrane helix</keyword>
<feature type="transmembrane region" description="Helical" evidence="7">
    <location>
        <begin position="208"/>
        <end position="228"/>
    </location>
</feature>
<feature type="transmembrane region" description="Helical" evidence="7">
    <location>
        <begin position="234"/>
        <end position="255"/>
    </location>
</feature>
<comment type="subcellular location">
    <subcellularLocation>
        <location evidence="1">Cell membrane</location>
        <topology evidence="1">Multi-pass membrane protein</topology>
    </subcellularLocation>
</comment>
<evidence type="ECO:0000313" key="8">
    <source>
        <dbReference type="EMBL" id="EPR14450.1"/>
    </source>
</evidence>
<evidence type="ECO:0000256" key="5">
    <source>
        <dbReference type="ARBA" id="ARBA00022989"/>
    </source>
</evidence>
<evidence type="ECO:0000256" key="7">
    <source>
        <dbReference type="SAM" id="Phobius"/>
    </source>
</evidence>
<evidence type="ECO:0000256" key="6">
    <source>
        <dbReference type="ARBA" id="ARBA00023136"/>
    </source>
</evidence>